<dbReference type="EMBL" id="AP023368">
    <property type="protein sequence ID" value="BCJ99994.1"/>
    <property type="molecule type" value="Genomic_DNA"/>
</dbReference>
<feature type="domain" description="DUF4874" evidence="2">
    <location>
        <begin position="26"/>
        <end position="188"/>
    </location>
</feature>
<reference evidence="3 4" key="1">
    <citation type="submission" date="2020-08" db="EMBL/GenBank/DDBJ databases">
        <title>Draft genome sequencing of an Anaerocolumna strain isolated from anoxic soil subjected to BSD treatment.</title>
        <authorList>
            <person name="Uek A."/>
            <person name="Tonouchi A."/>
        </authorList>
    </citation>
    <scope>NUCLEOTIDE SEQUENCE [LARGE SCALE GENOMIC DNA]</scope>
    <source>
        <strain evidence="3 4">CTTW</strain>
    </source>
</reference>
<evidence type="ECO:0000313" key="4">
    <source>
        <dbReference type="Proteomes" id="UP000515703"/>
    </source>
</evidence>
<dbReference type="RefSeq" id="WP_185255709.1">
    <property type="nucleotide sequence ID" value="NZ_AP023368.1"/>
</dbReference>
<protein>
    <recommendedName>
        <fullName evidence="5">DUF4832 domain-containing protein</fullName>
    </recommendedName>
</protein>
<dbReference type="Pfam" id="PF16116">
    <property type="entry name" value="DUF4832"/>
    <property type="match status" value="1"/>
</dbReference>
<feature type="domain" description="DUF4832" evidence="1">
    <location>
        <begin position="213"/>
        <end position="432"/>
    </location>
</feature>
<organism evidence="3 4">
    <name type="scientific">Anaerocolumna chitinilytica</name>
    <dbReference type="NCBI Taxonomy" id="1727145"/>
    <lineage>
        <taxon>Bacteria</taxon>
        <taxon>Bacillati</taxon>
        <taxon>Bacillota</taxon>
        <taxon>Clostridia</taxon>
        <taxon>Lachnospirales</taxon>
        <taxon>Lachnospiraceae</taxon>
        <taxon>Anaerocolumna</taxon>
    </lineage>
</organism>
<evidence type="ECO:0008006" key="5">
    <source>
        <dbReference type="Google" id="ProtNLM"/>
    </source>
</evidence>
<dbReference type="AlphaFoldDB" id="A0A7I8DRQ8"/>
<name>A0A7I8DRQ8_9FIRM</name>
<dbReference type="InterPro" id="IPR032379">
    <property type="entry name" value="DUF4874"/>
</dbReference>
<evidence type="ECO:0000259" key="1">
    <source>
        <dbReference type="Pfam" id="PF16116"/>
    </source>
</evidence>
<evidence type="ECO:0000313" key="3">
    <source>
        <dbReference type="EMBL" id="BCJ99994.1"/>
    </source>
</evidence>
<proteinExistence type="predicted"/>
<dbReference type="Proteomes" id="UP000515703">
    <property type="component" value="Chromosome"/>
</dbReference>
<dbReference type="KEGG" id="acht:bsdcttw_30350"/>
<keyword evidence="4" id="KW-1185">Reference proteome</keyword>
<dbReference type="InterPro" id="IPR032267">
    <property type="entry name" value="DUF4832"/>
</dbReference>
<reference evidence="3 4" key="2">
    <citation type="submission" date="2020-08" db="EMBL/GenBank/DDBJ databases">
        <authorList>
            <person name="Ueki A."/>
            <person name="Tonouchi A."/>
        </authorList>
    </citation>
    <scope>NUCLEOTIDE SEQUENCE [LARGE SCALE GENOMIC DNA]</scope>
    <source>
        <strain evidence="3 4">CTTW</strain>
    </source>
</reference>
<sequence length="459" mass="53059">MSRKGPVTKFKWMPLPKTEKAESLNNPYCGLYAIYRFYADSAMLQPEGKMVEQISINTAHQLCLVEINLLPYNEMPLSEKAINNIERIFQYFIIQKKQMIVRFVYDWEGKGILNEPKDITIILNHMKQLSLLLKEYANNIYIVQGLFIGSWGEMHSSRYLSDRNMARLAKQLYECTGENTQIALRCPSFWRMLFQTYKPLDAETGYTDIQKARFSLFNDGMMASEVDFGTYGDIKAIDSKEYSDKWVREDELKFQSELCNYVSNGGEVINECAYNDPTLAISTLREMKVSYLHSEYDEQVLHKWKKSKCGFALWKEKTAYDYITAHLGYRFTLEEVDLSLASDKSGNIKVSIKITNMGFSPCYHKFEVKLIIRTAALFVVHKCTADTDTRKWLPNEKVLLEAVLPAAEWLTEKEHKQYQYSLCMGIYDPLSEQPIKIANTFAALDYTGVYSLGNFILGN</sequence>
<accession>A0A7I8DRQ8</accession>
<dbReference type="Pfam" id="PF16173">
    <property type="entry name" value="DUF4874"/>
    <property type="match status" value="1"/>
</dbReference>
<gene>
    <name evidence="3" type="ORF">bsdcttw_30350</name>
</gene>
<evidence type="ECO:0000259" key="2">
    <source>
        <dbReference type="Pfam" id="PF16173"/>
    </source>
</evidence>